<evidence type="ECO:0000313" key="3">
    <source>
        <dbReference type="WBParaSite" id="PSAMB.scaffold1791size27817.g14974.t1"/>
    </source>
</evidence>
<keyword evidence="2" id="KW-1185">Reference proteome</keyword>
<name>A0A914VBW3_9BILA</name>
<organism evidence="2 3">
    <name type="scientific">Plectus sambesii</name>
    <dbReference type="NCBI Taxonomy" id="2011161"/>
    <lineage>
        <taxon>Eukaryota</taxon>
        <taxon>Metazoa</taxon>
        <taxon>Ecdysozoa</taxon>
        <taxon>Nematoda</taxon>
        <taxon>Chromadorea</taxon>
        <taxon>Plectida</taxon>
        <taxon>Plectina</taxon>
        <taxon>Plectoidea</taxon>
        <taxon>Plectidae</taxon>
        <taxon>Plectus</taxon>
    </lineage>
</organism>
<evidence type="ECO:0000256" key="1">
    <source>
        <dbReference type="SAM" id="MobiDB-lite"/>
    </source>
</evidence>
<dbReference type="AlphaFoldDB" id="A0A914VBW3"/>
<evidence type="ECO:0000313" key="2">
    <source>
        <dbReference type="Proteomes" id="UP000887566"/>
    </source>
</evidence>
<proteinExistence type="predicted"/>
<feature type="region of interest" description="Disordered" evidence="1">
    <location>
        <begin position="166"/>
        <end position="192"/>
    </location>
</feature>
<dbReference type="Proteomes" id="UP000887566">
    <property type="component" value="Unplaced"/>
</dbReference>
<accession>A0A914VBW3</accession>
<feature type="region of interest" description="Disordered" evidence="1">
    <location>
        <begin position="263"/>
        <end position="282"/>
    </location>
</feature>
<reference evidence="3" key="1">
    <citation type="submission" date="2022-11" db="UniProtKB">
        <authorList>
            <consortium name="WormBaseParasite"/>
        </authorList>
    </citation>
    <scope>IDENTIFICATION</scope>
</reference>
<feature type="region of interest" description="Disordered" evidence="1">
    <location>
        <begin position="1"/>
        <end position="43"/>
    </location>
</feature>
<feature type="compositionally biased region" description="Polar residues" evidence="1">
    <location>
        <begin position="263"/>
        <end position="274"/>
    </location>
</feature>
<protein>
    <submittedName>
        <fullName evidence="3">Uncharacterized protein</fullName>
    </submittedName>
</protein>
<sequence length="320" mass="33373">MAVDSKSIAYAPLTNDSPDTVTPPFDDWNSASNDGAGQPRAHIGGAAAAAAAASIADSHASAMRASMSTPNALTTSRATVAPYGWSSLEQDDAGGDDEDNDCDCDRSIKGVNAHERARLLPPTEGSRTGGLGCHANVASGSLLAVPSCHALAIATPTVIAKHAHQLPPRPRPRLGHQRALSPPKTSIGRPFSSSLSRLPLLAGSSRHIHCTTPFDSPCPCCQYESGDDNESKFRQRAYSNNCTMPAYGPGGRTLVKGATVTTASPRGSCNSPSTFHPKHGRSCDLTMPMHQTSIDDETGSLRTYNNPIAQVSESCVSAAV</sequence>
<dbReference type="WBParaSite" id="PSAMB.scaffold1791size27817.g14974.t1">
    <property type="protein sequence ID" value="PSAMB.scaffold1791size27817.g14974.t1"/>
    <property type="gene ID" value="PSAMB.scaffold1791size27817.g14974"/>
</dbReference>